<dbReference type="OrthoDB" id="435194at2759"/>
<accession>A0A812LWR5</accession>
<protein>
    <submittedName>
        <fullName evidence="3">ACP5 protein</fullName>
    </submittedName>
</protein>
<dbReference type="EMBL" id="CAJNDS010001224">
    <property type="protein sequence ID" value="CAE7252536.1"/>
    <property type="molecule type" value="Genomic_DNA"/>
</dbReference>
<feature type="compositionally biased region" description="Basic and acidic residues" evidence="1">
    <location>
        <begin position="94"/>
        <end position="104"/>
    </location>
</feature>
<feature type="region of interest" description="Disordered" evidence="1">
    <location>
        <begin position="85"/>
        <end position="104"/>
    </location>
</feature>
<keyword evidence="2" id="KW-0732">Signal</keyword>
<feature type="signal peptide" evidence="2">
    <location>
        <begin position="1"/>
        <end position="18"/>
    </location>
</feature>
<dbReference type="AlphaFoldDB" id="A0A812LWR5"/>
<organism evidence="3 4">
    <name type="scientific">Symbiodinium natans</name>
    <dbReference type="NCBI Taxonomy" id="878477"/>
    <lineage>
        <taxon>Eukaryota</taxon>
        <taxon>Sar</taxon>
        <taxon>Alveolata</taxon>
        <taxon>Dinophyceae</taxon>
        <taxon>Suessiales</taxon>
        <taxon>Symbiodiniaceae</taxon>
        <taxon>Symbiodinium</taxon>
    </lineage>
</organism>
<feature type="chain" id="PRO_5032709780" evidence="2">
    <location>
        <begin position="19"/>
        <end position="123"/>
    </location>
</feature>
<name>A0A812LWR5_9DINO</name>
<proteinExistence type="predicted"/>
<gene>
    <name evidence="3" type="primary">ACP5</name>
    <name evidence="3" type="ORF">SNAT2548_LOCUS12624</name>
</gene>
<dbReference type="Proteomes" id="UP000604046">
    <property type="component" value="Unassembled WGS sequence"/>
</dbReference>
<sequence>MRLRLWVLSTLFAGGALASGDSDAPSELNAGLQGANAGSGKRLPRPWYQIYESNVKTIIFYSLSAVVVIGFLGDKYYEHLRLRRKSARTTSQTRKQERPLDTGRQEVLAEAIKTVIRRRGPDA</sequence>
<evidence type="ECO:0000313" key="4">
    <source>
        <dbReference type="Proteomes" id="UP000604046"/>
    </source>
</evidence>
<evidence type="ECO:0000256" key="1">
    <source>
        <dbReference type="SAM" id="MobiDB-lite"/>
    </source>
</evidence>
<reference evidence="3" key="1">
    <citation type="submission" date="2021-02" db="EMBL/GenBank/DDBJ databases">
        <authorList>
            <person name="Dougan E. K."/>
            <person name="Rhodes N."/>
            <person name="Thang M."/>
            <person name="Chan C."/>
        </authorList>
    </citation>
    <scope>NUCLEOTIDE SEQUENCE</scope>
</reference>
<comment type="caution">
    <text evidence="3">The sequence shown here is derived from an EMBL/GenBank/DDBJ whole genome shotgun (WGS) entry which is preliminary data.</text>
</comment>
<evidence type="ECO:0000256" key="2">
    <source>
        <dbReference type="SAM" id="SignalP"/>
    </source>
</evidence>
<evidence type="ECO:0000313" key="3">
    <source>
        <dbReference type="EMBL" id="CAE7252536.1"/>
    </source>
</evidence>
<keyword evidence="4" id="KW-1185">Reference proteome</keyword>